<feature type="compositionally biased region" description="Low complexity" evidence="1">
    <location>
        <begin position="65"/>
        <end position="102"/>
    </location>
</feature>
<dbReference type="InterPro" id="IPR017946">
    <property type="entry name" value="PLC-like_Pdiesterase_TIM-brl"/>
</dbReference>
<organism evidence="3 4">
    <name type="scientific">Venustampulla echinocandica</name>
    <dbReference type="NCBI Taxonomy" id="2656787"/>
    <lineage>
        <taxon>Eukaryota</taxon>
        <taxon>Fungi</taxon>
        <taxon>Dikarya</taxon>
        <taxon>Ascomycota</taxon>
        <taxon>Pezizomycotina</taxon>
        <taxon>Leotiomycetes</taxon>
        <taxon>Helotiales</taxon>
        <taxon>Pleuroascaceae</taxon>
        <taxon>Venustampulla</taxon>
    </lineage>
</organism>
<evidence type="ECO:0000313" key="3">
    <source>
        <dbReference type="EMBL" id="RDL38099.1"/>
    </source>
</evidence>
<evidence type="ECO:0008006" key="5">
    <source>
        <dbReference type="Google" id="ProtNLM"/>
    </source>
</evidence>
<dbReference type="Proteomes" id="UP000254866">
    <property type="component" value="Unassembled WGS sequence"/>
</dbReference>
<dbReference type="PANTHER" id="PTHR13593">
    <property type="match status" value="1"/>
</dbReference>
<evidence type="ECO:0000256" key="2">
    <source>
        <dbReference type="SAM" id="SignalP"/>
    </source>
</evidence>
<dbReference type="STRING" id="2656787.A0A370TRF2"/>
<dbReference type="InterPro" id="IPR051057">
    <property type="entry name" value="PI-PLC_domain"/>
</dbReference>
<reference evidence="3 4" key="1">
    <citation type="journal article" date="2018" name="IMA Fungus">
        <title>IMA Genome-F 9: Draft genome sequence of Annulohypoxylon stygium, Aspergillus mulundensis, Berkeleyomyces basicola (syn. Thielaviopsis basicola), Ceratocystis smalleyi, two Cercospora beticola strains, Coleophoma cylindrospora, Fusarium fracticaudum, Phialophora cf. hyalina, and Morchella septimelata.</title>
        <authorList>
            <person name="Wingfield B.D."/>
            <person name="Bills G.F."/>
            <person name="Dong Y."/>
            <person name="Huang W."/>
            <person name="Nel W.J."/>
            <person name="Swalarsk-Parry B.S."/>
            <person name="Vaghefi N."/>
            <person name="Wilken P.M."/>
            <person name="An Z."/>
            <person name="de Beer Z.W."/>
            <person name="De Vos L."/>
            <person name="Chen L."/>
            <person name="Duong T.A."/>
            <person name="Gao Y."/>
            <person name="Hammerbacher A."/>
            <person name="Kikkert J.R."/>
            <person name="Li Y."/>
            <person name="Li H."/>
            <person name="Li K."/>
            <person name="Li Q."/>
            <person name="Liu X."/>
            <person name="Ma X."/>
            <person name="Naidoo K."/>
            <person name="Pethybridge S.J."/>
            <person name="Sun J."/>
            <person name="Steenkamp E.T."/>
            <person name="van der Nest M.A."/>
            <person name="van Wyk S."/>
            <person name="Wingfield M.J."/>
            <person name="Xiong C."/>
            <person name="Yue Q."/>
            <person name="Zhang X."/>
        </authorList>
    </citation>
    <scope>NUCLEOTIDE SEQUENCE [LARGE SCALE GENOMIC DNA]</scope>
    <source>
        <strain evidence="3 4">BP 5553</strain>
    </source>
</reference>
<dbReference type="SUPFAM" id="SSF51695">
    <property type="entry name" value="PLC-like phosphodiesterases"/>
    <property type="match status" value="1"/>
</dbReference>
<dbReference type="Gene3D" id="3.20.20.190">
    <property type="entry name" value="Phosphatidylinositol (PI) phosphodiesterase"/>
    <property type="match status" value="1"/>
</dbReference>
<name>A0A370TRF2_9HELO</name>
<evidence type="ECO:0000256" key="1">
    <source>
        <dbReference type="SAM" id="MobiDB-lite"/>
    </source>
</evidence>
<feature type="compositionally biased region" description="Low complexity" evidence="1">
    <location>
        <begin position="29"/>
        <end position="52"/>
    </location>
</feature>
<dbReference type="AlphaFoldDB" id="A0A370TRF2"/>
<dbReference type="PANTHER" id="PTHR13593:SF140">
    <property type="entry name" value="PLC-LIKE PHOSPHODIESTERASE"/>
    <property type="match status" value="1"/>
</dbReference>
<dbReference type="GO" id="GO:0008081">
    <property type="term" value="F:phosphoric diester hydrolase activity"/>
    <property type="evidence" value="ECO:0007669"/>
    <property type="project" value="InterPro"/>
</dbReference>
<gene>
    <name evidence="3" type="ORF">BP5553_05532</name>
</gene>
<sequence>MLYSAVISYGLLVAIGVNAQSQSNSASASTAASGSISSSQQTSSGSASQSTIPTSTSDGNLILSGTAKHTTTALTGTRNETTTSSNTSSTQTSTSITETPTNVTPCNGHPLFCDRKYGNITEVAAHNSPFIRPGTAAANQALPVEAQLDDGIRLLQGQIHFVNNTPHFCHSSCDMLDAGPITDYLGSVYKWISTHPYDVVTILLGNGDYTAVEKFVPFLEATGLVQYAYIPPKIPMNITDWPTLGSMILSGKRVIFFMDYEADQKLVPWILDEFSQVWETPFDPIDRNFPCVVQRPPNLPDAETKMRLALINHNLNYEISLLGNSILVPNIPLLNITNNVTGFGSLGVNAQQCTEKWDHPPKFLNVDYYNVGNGTVFEVAAKCNNVTYAPERPCCGVAASDAPRALGVNRVLATAVVALLAGLYLS</sequence>
<protein>
    <recommendedName>
        <fullName evidence="5">PLC-like phosphodiesterase</fullName>
    </recommendedName>
</protein>
<feature type="region of interest" description="Disordered" evidence="1">
    <location>
        <begin position="29"/>
        <end position="102"/>
    </location>
</feature>
<dbReference type="GO" id="GO:0006629">
    <property type="term" value="P:lipid metabolic process"/>
    <property type="evidence" value="ECO:0007669"/>
    <property type="project" value="InterPro"/>
</dbReference>
<accession>A0A370TRF2</accession>
<dbReference type="OrthoDB" id="7984201at2759"/>
<keyword evidence="4" id="KW-1185">Reference proteome</keyword>
<proteinExistence type="predicted"/>
<dbReference type="RefSeq" id="XP_031870755.1">
    <property type="nucleotide sequence ID" value="XM_032014155.1"/>
</dbReference>
<dbReference type="EMBL" id="NPIC01000003">
    <property type="protein sequence ID" value="RDL38099.1"/>
    <property type="molecule type" value="Genomic_DNA"/>
</dbReference>
<feature type="chain" id="PRO_5016778962" description="PLC-like phosphodiesterase" evidence="2">
    <location>
        <begin position="20"/>
        <end position="426"/>
    </location>
</feature>
<keyword evidence="2" id="KW-0732">Signal</keyword>
<dbReference type="Pfam" id="PF26146">
    <property type="entry name" value="PI-PLC_X"/>
    <property type="match status" value="1"/>
</dbReference>
<dbReference type="GeneID" id="43598381"/>
<evidence type="ECO:0000313" key="4">
    <source>
        <dbReference type="Proteomes" id="UP000254866"/>
    </source>
</evidence>
<feature type="signal peptide" evidence="2">
    <location>
        <begin position="1"/>
        <end position="19"/>
    </location>
</feature>
<comment type="caution">
    <text evidence="3">The sequence shown here is derived from an EMBL/GenBank/DDBJ whole genome shotgun (WGS) entry which is preliminary data.</text>
</comment>